<dbReference type="Gene3D" id="3.40.50.300">
    <property type="entry name" value="P-loop containing nucleotide triphosphate hydrolases"/>
    <property type="match status" value="2"/>
</dbReference>
<evidence type="ECO:0000256" key="2">
    <source>
        <dbReference type="ARBA" id="ARBA00005417"/>
    </source>
</evidence>
<evidence type="ECO:0000256" key="7">
    <source>
        <dbReference type="ARBA" id="ARBA00053953"/>
    </source>
</evidence>
<dbReference type="GO" id="GO:0016887">
    <property type="term" value="F:ATP hydrolysis activity"/>
    <property type="evidence" value="ECO:0007669"/>
    <property type="project" value="InterPro"/>
</dbReference>
<dbReference type="RefSeq" id="WP_066878388.1">
    <property type="nucleotide sequence ID" value="NZ_LNQB01000095.1"/>
</dbReference>
<accession>A0A178XT05</accession>
<dbReference type="PANTHER" id="PTHR43776">
    <property type="entry name" value="TRANSPORT ATP-BINDING PROTEIN"/>
    <property type="match status" value="1"/>
</dbReference>
<sequence>MKNAHDSIRKGEGPILKIEGLTVDFLSNDAPVRAVDNVSFQVNRGETLVILGESGSGKSVSTSTVMDLVDCPPGDIVGGSCLFDGIELSRLDPEGRRNINGRRIAMIFQDPLAYLNPVYTVGRQIAEVFESHDAAQGAQARANAIELLRRVGIPEPESRVDFYPHQFSGGQRQRVMIAMAIALKPDMLIADEPTTALDVSVQAQILDLLRDLQRETGMALVMITHDLEVAASMADRIIVMNGGKIVESGLAQKVFDNPQHPYTRRLIAALPHGEAAEASHRRSTDIRGETLLKVEHLTKEYVLASGAFAGKRRFRAVDDVSFDVRKGETLGIVGESGSGKSSIARILLRLNEPSSGKAFYAGENIFEMSGKRLVAFRRKVQMVFQDPYGSMNPRMNVRSIISEPWAIHRDLLARNRWKDRVAELLELVGLKPDHAERYPHQFSGGQRQRIAIARALASEPELIVCDEAVSALDVSIQAQVIDLLADLRTRLGLSYIFITHDLPIVRHFADRIMVMKQGKIVEEGPTSALFSAPQHDYTRSLLRAVPKPKWLMSTDAPSAAPGELRPERTRNGSMAG</sequence>
<feature type="domain" description="ABC transporter" evidence="9">
    <location>
        <begin position="16"/>
        <end position="267"/>
    </location>
</feature>
<comment type="function">
    <text evidence="7">Probably part of a binding-protein-dependent transport system y4tOPQRS for a peptide. Probably responsible for energy coupling to the transport system.</text>
</comment>
<feature type="region of interest" description="Disordered" evidence="8">
    <location>
        <begin position="553"/>
        <end position="576"/>
    </location>
</feature>
<dbReference type="NCBIfam" id="NF008453">
    <property type="entry name" value="PRK11308.1"/>
    <property type="match status" value="2"/>
</dbReference>
<comment type="subcellular location">
    <subcellularLocation>
        <location evidence="1">Cell inner membrane</location>
        <topology evidence="1">Peripheral membrane protein</topology>
    </subcellularLocation>
</comment>
<organism evidence="10 11">
    <name type="scientific">Sinorhizobium saheli</name>
    <dbReference type="NCBI Taxonomy" id="36856"/>
    <lineage>
        <taxon>Bacteria</taxon>
        <taxon>Pseudomonadati</taxon>
        <taxon>Pseudomonadota</taxon>
        <taxon>Alphaproteobacteria</taxon>
        <taxon>Hyphomicrobiales</taxon>
        <taxon>Rhizobiaceae</taxon>
        <taxon>Sinorhizobium/Ensifer group</taxon>
        <taxon>Sinorhizobium</taxon>
    </lineage>
</organism>
<keyword evidence="3" id="KW-0813">Transport</keyword>
<comment type="caution">
    <text evidence="10">The sequence shown here is derived from an EMBL/GenBank/DDBJ whole genome shotgun (WGS) entry which is preliminary data.</text>
</comment>
<dbReference type="NCBIfam" id="NF007739">
    <property type="entry name" value="PRK10419.1"/>
    <property type="match status" value="2"/>
</dbReference>
<dbReference type="Pfam" id="PF00005">
    <property type="entry name" value="ABC_tran"/>
    <property type="match status" value="2"/>
</dbReference>
<dbReference type="SMART" id="SM00382">
    <property type="entry name" value="AAA"/>
    <property type="match status" value="2"/>
</dbReference>
<evidence type="ECO:0000256" key="8">
    <source>
        <dbReference type="SAM" id="MobiDB-lite"/>
    </source>
</evidence>
<keyword evidence="5 10" id="KW-0067">ATP-binding</keyword>
<evidence type="ECO:0000259" key="9">
    <source>
        <dbReference type="PROSITE" id="PS50893"/>
    </source>
</evidence>
<evidence type="ECO:0000256" key="6">
    <source>
        <dbReference type="ARBA" id="ARBA00022970"/>
    </source>
</evidence>
<dbReference type="SUPFAM" id="SSF52540">
    <property type="entry name" value="P-loop containing nucleoside triphosphate hydrolases"/>
    <property type="match status" value="2"/>
</dbReference>
<dbReference type="GO" id="GO:0015833">
    <property type="term" value="P:peptide transport"/>
    <property type="evidence" value="ECO:0007669"/>
    <property type="project" value="InterPro"/>
</dbReference>
<dbReference type="Pfam" id="PF08352">
    <property type="entry name" value="oligo_HPY"/>
    <property type="match status" value="2"/>
</dbReference>
<dbReference type="GO" id="GO:0055085">
    <property type="term" value="P:transmembrane transport"/>
    <property type="evidence" value="ECO:0007669"/>
    <property type="project" value="UniProtKB-ARBA"/>
</dbReference>
<name>A0A178XT05_SINSA</name>
<dbReference type="PROSITE" id="PS50893">
    <property type="entry name" value="ABC_TRANSPORTER_2"/>
    <property type="match status" value="2"/>
</dbReference>
<evidence type="ECO:0000256" key="3">
    <source>
        <dbReference type="ARBA" id="ARBA00022448"/>
    </source>
</evidence>
<dbReference type="Proteomes" id="UP000078507">
    <property type="component" value="Unassembled WGS sequence"/>
</dbReference>
<dbReference type="EMBL" id="LNQB01000095">
    <property type="protein sequence ID" value="OAP37953.1"/>
    <property type="molecule type" value="Genomic_DNA"/>
</dbReference>
<dbReference type="OrthoDB" id="9802264at2"/>
<reference evidence="10 11" key="1">
    <citation type="submission" date="2015-11" db="EMBL/GenBank/DDBJ databases">
        <title>Ensifer anhuiense sp. nov., an effective nitrogen fixation bacterium with Glycine soja.</title>
        <authorList>
            <person name="Yan H."/>
            <person name="Chen W."/>
        </authorList>
    </citation>
    <scope>NUCLEOTIDE SEQUENCE [LARGE SCALE GENOMIC DNA]</scope>
    <source>
        <strain evidence="10 11">LMG 7837</strain>
    </source>
</reference>
<proteinExistence type="inferred from homology"/>
<dbReference type="GO" id="GO:0005886">
    <property type="term" value="C:plasma membrane"/>
    <property type="evidence" value="ECO:0007669"/>
    <property type="project" value="UniProtKB-SubCell"/>
</dbReference>
<dbReference type="GO" id="GO:0006865">
    <property type="term" value="P:amino acid transport"/>
    <property type="evidence" value="ECO:0007669"/>
    <property type="project" value="UniProtKB-KW"/>
</dbReference>
<dbReference type="FunFam" id="3.40.50.300:FF:000016">
    <property type="entry name" value="Oligopeptide ABC transporter ATP-binding component"/>
    <property type="match status" value="2"/>
</dbReference>
<keyword evidence="11" id="KW-1185">Reference proteome</keyword>
<evidence type="ECO:0000313" key="11">
    <source>
        <dbReference type="Proteomes" id="UP000078507"/>
    </source>
</evidence>
<dbReference type="InterPro" id="IPR027417">
    <property type="entry name" value="P-loop_NTPase"/>
</dbReference>
<dbReference type="CDD" id="cd03257">
    <property type="entry name" value="ABC_NikE_OppD_transporters"/>
    <property type="match status" value="2"/>
</dbReference>
<dbReference type="InterPro" id="IPR003593">
    <property type="entry name" value="AAA+_ATPase"/>
</dbReference>
<dbReference type="AlphaFoldDB" id="A0A178XT05"/>
<feature type="domain" description="ABC transporter" evidence="9">
    <location>
        <begin position="292"/>
        <end position="542"/>
    </location>
</feature>
<evidence type="ECO:0000256" key="1">
    <source>
        <dbReference type="ARBA" id="ARBA00004417"/>
    </source>
</evidence>
<evidence type="ECO:0000313" key="10">
    <source>
        <dbReference type="EMBL" id="OAP37953.1"/>
    </source>
</evidence>
<dbReference type="GO" id="GO:0005524">
    <property type="term" value="F:ATP binding"/>
    <property type="evidence" value="ECO:0007669"/>
    <property type="project" value="UniProtKB-KW"/>
</dbReference>
<dbReference type="InterPro" id="IPR003439">
    <property type="entry name" value="ABC_transporter-like_ATP-bd"/>
</dbReference>
<dbReference type="InterPro" id="IPR013563">
    <property type="entry name" value="Oligopep_ABC_C"/>
</dbReference>
<evidence type="ECO:0000256" key="5">
    <source>
        <dbReference type="ARBA" id="ARBA00022840"/>
    </source>
</evidence>
<evidence type="ECO:0000256" key="4">
    <source>
        <dbReference type="ARBA" id="ARBA00022741"/>
    </source>
</evidence>
<dbReference type="STRING" id="36856.ATB98_08680"/>
<gene>
    <name evidence="10" type="ORF">ATB98_08680</name>
</gene>
<comment type="similarity">
    <text evidence="2">Belongs to the ABC transporter superfamily.</text>
</comment>
<keyword evidence="6" id="KW-0029">Amino-acid transport</keyword>
<dbReference type="PANTHER" id="PTHR43776:SF7">
    <property type="entry name" value="D,D-DIPEPTIDE TRANSPORT ATP-BINDING PROTEIN DDPF-RELATED"/>
    <property type="match status" value="1"/>
</dbReference>
<protein>
    <submittedName>
        <fullName evidence="10">ABC transporter ATP-binding protein</fullName>
    </submittedName>
</protein>
<dbReference type="InterPro" id="IPR050319">
    <property type="entry name" value="ABC_transp_ATP-bind"/>
</dbReference>
<keyword evidence="4" id="KW-0547">Nucleotide-binding</keyword>
<dbReference type="PROSITE" id="PS00211">
    <property type="entry name" value="ABC_TRANSPORTER_1"/>
    <property type="match status" value="2"/>
</dbReference>
<dbReference type="InterPro" id="IPR017871">
    <property type="entry name" value="ABC_transporter-like_CS"/>
</dbReference>